<evidence type="ECO:0000313" key="2">
    <source>
        <dbReference type="Proteomes" id="UP000002139"/>
    </source>
</evidence>
<dbReference type="EMBL" id="AM746676">
    <property type="protein sequence ID" value="CAN94814.1"/>
    <property type="molecule type" value="Genomic_DNA"/>
</dbReference>
<gene>
    <name evidence="1" type="ordered locus">sce4651</name>
</gene>
<name>A9F9X9_SORC5</name>
<proteinExistence type="predicted"/>
<dbReference type="AlphaFoldDB" id="A9F9X9"/>
<accession>A9F9X9</accession>
<dbReference type="BioCyc" id="SCEL448385:SCE_RS23890-MONOMER"/>
<dbReference type="KEGG" id="scl:sce4651"/>
<protein>
    <submittedName>
        <fullName evidence="1">Uncharacterized protein</fullName>
    </submittedName>
</protein>
<evidence type="ECO:0000313" key="1">
    <source>
        <dbReference type="EMBL" id="CAN94814.1"/>
    </source>
</evidence>
<dbReference type="Proteomes" id="UP000002139">
    <property type="component" value="Chromosome"/>
</dbReference>
<organism evidence="1 2">
    <name type="scientific">Sorangium cellulosum (strain So ce56)</name>
    <name type="common">Polyangium cellulosum (strain So ce56)</name>
    <dbReference type="NCBI Taxonomy" id="448385"/>
    <lineage>
        <taxon>Bacteria</taxon>
        <taxon>Pseudomonadati</taxon>
        <taxon>Myxococcota</taxon>
        <taxon>Polyangia</taxon>
        <taxon>Polyangiales</taxon>
        <taxon>Polyangiaceae</taxon>
        <taxon>Sorangium</taxon>
    </lineage>
</organism>
<keyword evidence="2" id="KW-1185">Reference proteome</keyword>
<dbReference type="HOGENOM" id="CLU_2358217_0_0_7"/>
<sequence>MHIHARPNADSSEHTLRALRRSAWSSRLFATRAPDIIDLLAHTPAKLRPVWSEALERVFLRLVPRDDDLCFSLGVAATRIGDGNCNRFETGQTRIL</sequence>
<reference evidence="1 2" key="1">
    <citation type="journal article" date="2007" name="Nat. Biotechnol.">
        <title>Complete genome sequence of the myxobacterium Sorangium cellulosum.</title>
        <authorList>
            <person name="Schneiker S."/>
            <person name="Perlova O."/>
            <person name="Kaiser O."/>
            <person name="Gerth K."/>
            <person name="Alici A."/>
            <person name="Altmeyer M.O."/>
            <person name="Bartels D."/>
            <person name="Bekel T."/>
            <person name="Beyer S."/>
            <person name="Bode E."/>
            <person name="Bode H.B."/>
            <person name="Bolten C.J."/>
            <person name="Choudhuri J.V."/>
            <person name="Doss S."/>
            <person name="Elnakady Y.A."/>
            <person name="Frank B."/>
            <person name="Gaigalat L."/>
            <person name="Goesmann A."/>
            <person name="Groeger C."/>
            <person name="Gross F."/>
            <person name="Jelsbak L."/>
            <person name="Jelsbak L."/>
            <person name="Kalinowski J."/>
            <person name="Kegler C."/>
            <person name="Knauber T."/>
            <person name="Konietzny S."/>
            <person name="Kopp M."/>
            <person name="Krause L."/>
            <person name="Krug D."/>
            <person name="Linke B."/>
            <person name="Mahmud T."/>
            <person name="Martinez-Arias R."/>
            <person name="McHardy A.C."/>
            <person name="Merai M."/>
            <person name="Meyer F."/>
            <person name="Mormann S."/>
            <person name="Munoz-Dorado J."/>
            <person name="Perez J."/>
            <person name="Pradella S."/>
            <person name="Rachid S."/>
            <person name="Raddatz G."/>
            <person name="Rosenau F."/>
            <person name="Rueckert C."/>
            <person name="Sasse F."/>
            <person name="Scharfe M."/>
            <person name="Schuster S.C."/>
            <person name="Suen G."/>
            <person name="Treuner-Lange A."/>
            <person name="Velicer G.J."/>
            <person name="Vorholter F.-J."/>
            <person name="Weissman K.J."/>
            <person name="Welch R.D."/>
            <person name="Wenzel S.C."/>
            <person name="Whitworth D.E."/>
            <person name="Wilhelm S."/>
            <person name="Wittmann C."/>
            <person name="Bloecker H."/>
            <person name="Puehler A."/>
            <person name="Mueller R."/>
        </authorList>
    </citation>
    <scope>NUCLEOTIDE SEQUENCE [LARGE SCALE GENOMIC DNA]</scope>
    <source>
        <strain evidence="2">So ce56</strain>
    </source>
</reference>